<reference evidence="1 2" key="1">
    <citation type="submission" date="2017-07" db="EMBL/GenBank/DDBJ databases">
        <title>Phylogenetic study on the rhizospheric bacterium Ochrobactrum sp. A44.</title>
        <authorList>
            <person name="Krzyzanowska D.M."/>
            <person name="Ossowicki A."/>
            <person name="Rajewska M."/>
            <person name="Maciag T."/>
            <person name="Kaczynski Z."/>
            <person name="Czerwicka M."/>
            <person name="Jafra S."/>
        </authorList>
    </citation>
    <scope>NUCLEOTIDE SEQUENCE [LARGE SCALE GENOMIC DNA]</scope>
    <source>
        <strain evidence="1 2">DSM 7216</strain>
    </source>
</reference>
<protein>
    <recommendedName>
        <fullName evidence="3">Monooxygenase</fullName>
    </recommendedName>
</protein>
<dbReference type="AlphaFoldDB" id="A0A256FRW3"/>
<keyword evidence="2" id="KW-1185">Reference proteome</keyword>
<dbReference type="RefSeq" id="WP_094507524.1">
    <property type="nucleotide sequence ID" value="NZ_JBHEEK010000046.1"/>
</dbReference>
<dbReference type="EMBL" id="NNRJ01000033">
    <property type="protein sequence ID" value="OYR17574.1"/>
    <property type="molecule type" value="Genomic_DNA"/>
</dbReference>
<dbReference type="Gene3D" id="3.30.70.100">
    <property type="match status" value="1"/>
</dbReference>
<accession>A0A256FRW3</accession>
<gene>
    <name evidence="1" type="ORF">CEV31_4374</name>
</gene>
<dbReference type="Proteomes" id="UP000215590">
    <property type="component" value="Unassembled WGS sequence"/>
</dbReference>
<comment type="caution">
    <text evidence="1">The sequence shown here is derived from an EMBL/GenBank/DDBJ whole genome shotgun (WGS) entry which is preliminary data.</text>
</comment>
<organism evidence="1 2">
    <name type="scientific">Brucella thiophenivorans</name>
    <dbReference type="NCBI Taxonomy" id="571255"/>
    <lineage>
        <taxon>Bacteria</taxon>
        <taxon>Pseudomonadati</taxon>
        <taxon>Pseudomonadota</taxon>
        <taxon>Alphaproteobacteria</taxon>
        <taxon>Hyphomicrobiales</taxon>
        <taxon>Brucellaceae</taxon>
        <taxon>Brucella/Ochrobactrum group</taxon>
        <taxon>Brucella</taxon>
    </lineage>
</organism>
<evidence type="ECO:0008006" key="3">
    <source>
        <dbReference type="Google" id="ProtNLM"/>
    </source>
</evidence>
<sequence>MLIAIVQIPGIERSKEDAIAAARSSAPTFAKLPGLICKYYLNGANGGGGVYIWKSRADAEAWYNEGWSAMMEKRFGAKPTLTYYDNYVVLDNVQEELRVDGVVE</sequence>
<proteinExistence type="predicted"/>
<dbReference type="InterPro" id="IPR011008">
    <property type="entry name" value="Dimeric_a/b-barrel"/>
</dbReference>
<name>A0A256FRW3_9HYPH</name>
<dbReference type="OrthoDB" id="2065010at2"/>
<dbReference type="SUPFAM" id="SSF54909">
    <property type="entry name" value="Dimeric alpha+beta barrel"/>
    <property type="match status" value="1"/>
</dbReference>
<evidence type="ECO:0000313" key="1">
    <source>
        <dbReference type="EMBL" id="OYR17574.1"/>
    </source>
</evidence>
<evidence type="ECO:0000313" key="2">
    <source>
        <dbReference type="Proteomes" id="UP000215590"/>
    </source>
</evidence>